<dbReference type="PANTHER" id="PTHR47579">
    <property type="entry name" value="COMPLEX 1 LYR PROTEIN"/>
    <property type="match status" value="1"/>
</dbReference>
<evidence type="ECO:0000313" key="2">
    <source>
        <dbReference type="EnsemblPlants" id="Zm00001eb224320_P001"/>
    </source>
</evidence>
<accession>A0A804U6X0</accession>
<protein>
    <recommendedName>
        <fullName evidence="1">Complex 1 LYR protein domain-containing protein</fullName>
    </recommendedName>
</protein>
<reference evidence="3" key="1">
    <citation type="journal article" date="2009" name="Science">
        <title>The B73 maize genome: complexity, diversity, and dynamics.</title>
        <authorList>
            <person name="Schnable P.S."/>
            <person name="Ware D."/>
            <person name="Fulton R.S."/>
            <person name="Stein J.C."/>
            <person name="Wei F."/>
            <person name="Pasternak S."/>
            <person name="Liang C."/>
            <person name="Zhang J."/>
            <person name="Fulton L."/>
            <person name="Graves T.A."/>
            <person name="Minx P."/>
            <person name="Reily A.D."/>
            <person name="Courtney L."/>
            <person name="Kruchowski S.S."/>
            <person name="Tomlinson C."/>
            <person name="Strong C."/>
            <person name="Delehaunty K."/>
            <person name="Fronick C."/>
            <person name="Courtney B."/>
            <person name="Rock S.M."/>
            <person name="Belter E."/>
            <person name="Du F."/>
            <person name="Kim K."/>
            <person name="Abbott R.M."/>
            <person name="Cotton M."/>
            <person name="Levy A."/>
            <person name="Marchetto P."/>
            <person name="Ochoa K."/>
            <person name="Jackson S.M."/>
            <person name="Gillam B."/>
            <person name="Chen W."/>
            <person name="Yan L."/>
            <person name="Higginbotham J."/>
            <person name="Cardenas M."/>
            <person name="Waligorski J."/>
            <person name="Applebaum E."/>
            <person name="Phelps L."/>
            <person name="Falcone J."/>
            <person name="Kanchi K."/>
            <person name="Thane T."/>
            <person name="Scimone A."/>
            <person name="Thane N."/>
            <person name="Henke J."/>
            <person name="Wang T."/>
            <person name="Ruppert J."/>
            <person name="Shah N."/>
            <person name="Rotter K."/>
            <person name="Hodges J."/>
            <person name="Ingenthron E."/>
            <person name="Cordes M."/>
            <person name="Kohlberg S."/>
            <person name="Sgro J."/>
            <person name="Delgado B."/>
            <person name="Mead K."/>
            <person name="Chinwalla A."/>
            <person name="Leonard S."/>
            <person name="Crouse K."/>
            <person name="Collura K."/>
            <person name="Kudrna D."/>
            <person name="Currie J."/>
            <person name="He R."/>
            <person name="Angelova A."/>
            <person name="Rajasekar S."/>
            <person name="Mueller T."/>
            <person name="Lomeli R."/>
            <person name="Scara G."/>
            <person name="Ko A."/>
            <person name="Delaney K."/>
            <person name="Wissotski M."/>
            <person name="Lopez G."/>
            <person name="Campos D."/>
            <person name="Braidotti M."/>
            <person name="Ashley E."/>
            <person name="Golser W."/>
            <person name="Kim H."/>
            <person name="Lee S."/>
            <person name="Lin J."/>
            <person name="Dujmic Z."/>
            <person name="Kim W."/>
            <person name="Talag J."/>
            <person name="Zuccolo A."/>
            <person name="Fan C."/>
            <person name="Sebastian A."/>
            <person name="Kramer M."/>
            <person name="Spiegel L."/>
            <person name="Nascimento L."/>
            <person name="Zutavern T."/>
            <person name="Miller B."/>
            <person name="Ambroise C."/>
            <person name="Muller S."/>
            <person name="Spooner W."/>
            <person name="Narechania A."/>
            <person name="Ren L."/>
            <person name="Wei S."/>
            <person name="Kumari S."/>
            <person name="Faga B."/>
            <person name="Levy M.J."/>
            <person name="McMahan L."/>
            <person name="Van Buren P."/>
            <person name="Vaughn M.W."/>
            <person name="Ying K."/>
            <person name="Yeh C.-T."/>
            <person name="Emrich S.J."/>
            <person name="Jia Y."/>
            <person name="Kalyanaraman A."/>
            <person name="Hsia A.-P."/>
            <person name="Barbazuk W.B."/>
            <person name="Baucom R.S."/>
            <person name="Brutnell T.P."/>
            <person name="Carpita N.C."/>
            <person name="Chaparro C."/>
            <person name="Chia J.-M."/>
            <person name="Deragon J.-M."/>
            <person name="Estill J.C."/>
            <person name="Fu Y."/>
            <person name="Jeddeloh J.A."/>
            <person name="Han Y."/>
            <person name="Lee H."/>
            <person name="Li P."/>
            <person name="Lisch D.R."/>
            <person name="Liu S."/>
            <person name="Liu Z."/>
            <person name="Nagel D.H."/>
            <person name="McCann M.C."/>
            <person name="SanMiguel P."/>
            <person name="Myers A.M."/>
            <person name="Nettleton D."/>
            <person name="Nguyen J."/>
            <person name="Penning B.W."/>
            <person name="Ponnala L."/>
            <person name="Schneider K.L."/>
            <person name="Schwartz D.C."/>
            <person name="Sharma A."/>
            <person name="Soderlund C."/>
            <person name="Springer N.M."/>
            <person name="Sun Q."/>
            <person name="Wang H."/>
            <person name="Waterman M."/>
            <person name="Westerman R."/>
            <person name="Wolfgruber T.K."/>
            <person name="Yang L."/>
            <person name="Yu Y."/>
            <person name="Zhang L."/>
            <person name="Zhou S."/>
            <person name="Zhu Q."/>
            <person name="Bennetzen J.L."/>
            <person name="Dawe R.K."/>
            <person name="Jiang J."/>
            <person name="Jiang N."/>
            <person name="Presting G.G."/>
            <person name="Wessler S.R."/>
            <person name="Aluru S."/>
            <person name="Martienssen R.A."/>
            <person name="Clifton S.W."/>
            <person name="McCombie W.R."/>
            <person name="Wing R.A."/>
            <person name="Wilson R.K."/>
        </authorList>
    </citation>
    <scope>NUCLEOTIDE SEQUENCE [LARGE SCALE GENOMIC DNA]</scope>
    <source>
        <strain evidence="3">cv. B73</strain>
    </source>
</reference>
<name>A0A804U6X0_MAIZE</name>
<organism evidence="2 3">
    <name type="scientific">Zea mays</name>
    <name type="common">Maize</name>
    <dbReference type="NCBI Taxonomy" id="4577"/>
    <lineage>
        <taxon>Eukaryota</taxon>
        <taxon>Viridiplantae</taxon>
        <taxon>Streptophyta</taxon>
        <taxon>Embryophyta</taxon>
        <taxon>Tracheophyta</taxon>
        <taxon>Spermatophyta</taxon>
        <taxon>Magnoliopsida</taxon>
        <taxon>Liliopsida</taxon>
        <taxon>Poales</taxon>
        <taxon>Poaceae</taxon>
        <taxon>PACMAD clade</taxon>
        <taxon>Panicoideae</taxon>
        <taxon>Andropogonodae</taxon>
        <taxon>Andropogoneae</taxon>
        <taxon>Tripsacinae</taxon>
        <taxon>Zea</taxon>
    </lineage>
</organism>
<dbReference type="EnsemblPlants" id="Zm00001eb224320_T001">
    <property type="protein sequence ID" value="Zm00001eb224320_P001"/>
    <property type="gene ID" value="Zm00001eb224320"/>
</dbReference>
<keyword evidence="3" id="KW-1185">Reference proteome</keyword>
<dbReference type="Gramene" id="Zm00001eb224320_T001">
    <property type="protein sequence ID" value="Zm00001eb224320_P001"/>
    <property type="gene ID" value="Zm00001eb224320"/>
</dbReference>
<reference evidence="2" key="2">
    <citation type="submission" date="2019-07" db="EMBL/GenBank/DDBJ databases">
        <authorList>
            <person name="Seetharam A."/>
            <person name="Woodhouse M."/>
            <person name="Cannon E."/>
        </authorList>
    </citation>
    <scope>NUCLEOTIDE SEQUENCE [LARGE SCALE GENOMIC DNA]</scope>
    <source>
        <strain evidence="2">cv. B73</strain>
    </source>
</reference>
<reference evidence="2" key="3">
    <citation type="submission" date="2021-05" db="UniProtKB">
        <authorList>
            <consortium name="EnsemblPlants"/>
        </authorList>
    </citation>
    <scope>IDENTIFICATION</scope>
    <source>
        <strain evidence="2">cv. B73</strain>
    </source>
</reference>
<dbReference type="Pfam" id="PF05347">
    <property type="entry name" value="Complex1_LYR"/>
    <property type="match status" value="1"/>
</dbReference>
<dbReference type="InterPro" id="IPR008011">
    <property type="entry name" value="Complex1_LYR_dom"/>
</dbReference>
<dbReference type="PANTHER" id="PTHR47579:SF3">
    <property type="entry name" value="COMPLEX 1 LYR PROTEIN DOMAIN-CONTAINING PROTEIN"/>
    <property type="match status" value="1"/>
</dbReference>
<feature type="domain" description="Complex 1 LYR protein" evidence="1">
    <location>
        <begin position="108"/>
        <end position="144"/>
    </location>
</feature>
<dbReference type="InParanoid" id="A0A804U6X0"/>
<evidence type="ECO:0000259" key="1">
    <source>
        <dbReference type="Pfam" id="PF05347"/>
    </source>
</evidence>
<proteinExistence type="predicted"/>
<sequence>MDCVEEWIAMADEEGDGWGGPVEGALCRGREGERGGAAGIAAVAAQRMEGAGSRESQLWLRGGWKVVGDGEVLAELDGVISDASHGTHPSGELSFDNVLRRAKYIGHQKHNTKLLVAMVRQQFKKNMHETDPEKIQKMKDDAARGLINHILYESEKITGRKFSG</sequence>
<dbReference type="CDD" id="cd20251">
    <property type="entry name" value="Complex1_LYR_SF"/>
    <property type="match status" value="1"/>
</dbReference>
<dbReference type="AlphaFoldDB" id="A0A804U6X0"/>
<dbReference type="Proteomes" id="UP000007305">
    <property type="component" value="Chromosome 5"/>
</dbReference>
<evidence type="ECO:0000313" key="3">
    <source>
        <dbReference type="Proteomes" id="UP000007305"/>
    </source>
</evidence>